<feature type="domain" description="Mur ligase C-terminal" evidence="13">
    <location>
        <begin position="314"/>
        <end position="433"/>
    </location>
</feature>
<dbReference type="UniPathway" id="UPA00219"/>
<dbReference type="Pfam" id="PF08245">
    <property type="entry name" value="Mur_ligase_M"/>
    <property type="match status" value="1"/>
</dbReference>
<evidence type="ECO:0000256" key="10">
    <source>
        <dbReference type="HAMAP-Rule" id="MF_02019"/>
    </source>
</evidence>
<keyword evidence="2 10" id="KW-0436">Ligase</keyword>
<dbReference type="Gene3D" id="3.40.1390.10">
    <property type="entry name" value="MurE/MurF, N-terminal domain"/>
    <property type="match status" value="1"/>
</dbReference>
<dbReference type="GO" id="GO:0008360">
    <property type="term" value="P:regulation of cell shape"/>
    <property type="evidence" value="ECO:0007669"/>
    <property type="project" value="UniProtKB-KW"/>
</dbReference>
<dbReference type="InterPro" id="IPR005863">
    <property type="entry name" value="UDP-N-AcMur_synth"/>
</dbReference>
<feature type="binding site" evidence="10">
    <location>
        <begin position="104"/>
        <end position="110"/>
    </location>
    <ligand>
        <name>ATP</name>
        <dbReference type="ChEBI" id="CHEBI:30616"/>
    </ligand>
</feature>
<gene>
    <name evidence="10 15" type="primary">murF</name>
    <name evidence="15" type="ORF">COA71_10495</name>
</gene>
<dbReference type="SUPFAM" id="SSF53623">
    <property type="entry name" value="MurD-like peptide ligases, catalytic domain"/>
    <property type="match status" value="1"/>
</dbReference>
<name>A0A2A5CA26_9GAMM</name>
<evidence type="ECO:0000256" key="4">
    <source>
        <dbReference type="ARBA" id="ARBA00022741"/>
    </source>
</evidence>
<evidence type="ECO:0000313" key="16">
    <source>
        <dbReference type="Proteomes" id="UP000228987"/>
    </source>
</evidence>
<protein>
    <recommendedName>
        <fullName evidence="10 11">UDP-N-acetylmuramoyl-tripeptide--D-alanyl-D-alanine ligase</fullName>
        <ecNumber evidence="10 11">6.3.2.10</ecNumber>
    </recommendedName>
    <alternativeName>
        <fullName evidence="10">D-alanyl-D-alanine-adding enzyme</fullName>
    </alternativeName>
</protein>
<comment type="similarity">
    <text evidence="10">Belongs to the MurCDEF family. MurF subfamily.</text>
</comment>
<keyword evidence="4 10" id="KW-0547">Nucleotide-binding</keyword>
<dbReference type="GO" id="GO:0005737">
    <property type="term" value="C:cytoplasm"/>
    <property type="evidence" value="ECO:0007669"/>
    <property type="project" value="UniProtKB-SubCell"/>
</dbReference>
<keyword evidence="5 10" id="KW-0067">ATP-binding</keyword>
<dbReference type="AlphaFoldDB" id="A0A2A5CA26"/>
<dbReference type="GO" id="GO:0009252">
    <property type="term" value="P:peptidoglycan biosynthetic process"/>
    <property type="evidence" value="ECO:0007669"/>
    <property type="project" value="UniProtKB-UniRule"/>
</dbReference>
<reference evidence="16" key="1">
    <citation type="submission" date="2017-08" db="EMBL/GenBank/DDBJ databases">
        <title>A dynamic microbial community with high functional redundancy inhabits the cold, oxic subseafloor aquifer.</title>
        <authorList>
            <person name="Tully B.J."/>
            <person name="Wheat C.G."/>
            <person name="Glazer B.T."/>
            <person name="Huber J.A."/>
        </authorList>
    </citation>
    <scope>NUCLEOTIDE SEQUENCE [LARGE SCALE GENOMIC DNA]</scope>
</reference>
<dbReference type="HAMAP" id="MF_02019">
    <property type="entry name" value="MurF"/>
    <property type="match status" value="1"/>
</dbReference>
<comment type="catalytic activity">
    <reaction evidence="10 11">
        <text>D-alanyl-D-alanine + UDP-N-acetyl-alpha-D-muramoyl-L-alanyl-gamma-D-glutamyl-meso-2,6-diaminopimelate + ATP = UDP-N-acetyl-alpha-D-muramoyl-L-alanyl-gamma-D-glutamyl-meso-2,6-diaminopimeloyl-D-alanyl-D-alanine + ADP + phosphate + H(+)</text>
        <dbReference type="Rhea" id="RHEA:28374"/>
        <dbReference type="ChEBI" id="CHEBI:15378"/>
        <dbReference type="ChEBI" id="CHEBI:30616"/>
        <dbReference type="ChEBI" id="CHEBI:43474"/>
        <dbReference type="ChEBI" id="CHEBI:57822"/>
        <dbReference type="ChEBI" id="CHEBI:61386"/>
        <dbReference type="ChEBI" id="CHEBI:83905"/>
        <dbReference type="ChEBI" id="CHEBI:456216"/>
        <dbReference type="EC" id="6.3.2.10"/>
    </reaction>
</comment>
<dbReference type="EMBL" id="NVWI01000008">
    <property type="protein sequence ID" value="PCJ40662.1"/>
    <property type="molecule type" value="Genomic_DNA"/>
</dbReference>
<evidence type="ECO:0000256" key="2">
    <source>
        <dbReference type="ARBA" id="ARBA00022598"/>
    </source>
</evidence>
<feature type="domain" description="Mur ligase N-terminal catalytic" evidence="12">
    <location>
        <begin position="22"/>
        <end position="82"/>
    </location>
</feature>
<feature type="domain" description="Mur ligase central" evidence="14">
    <location>
        <begin position="103"/>
        <end position="291"/>
    </location>
</feature>
<dbReference type="EC" id="6.3.2.10" evidence="10 11"/>
<dbReference type="GO" id="GO:0051301">
    <property type="term" value="P:cell division"/>
    <property type="evidence" value="ECO:0007669"/>
    <property type="project" value="UniProtKB-KW"/>
</dbReference>
<dbReference type="GO" id="GO:0008766">
    <property type="term" value="F:UDP-N-acetylmuramoylalanyl-D-glutamyl-2,6-diaminopimelate-D-alanyl-D-alanine ligase activity"/>
    <property type="evidence" value="ECO:0007669"/>
    <property type="project" value="RHEA"/>
</dbReference>
<dbReference type="InterPro" id="IPR036565">
    <property type="entry name" value="Mur-like_cat_sf"/>
</dbReference>
<dbReference type="Proteomes" id="UP000228987">
    <property type="component" value="Unassembled WGS sequence"/>
</dbReference>
<evidence type="ECO:0000256" key="9">
    <source>
        <dbReference type="ARBA" id="ARBA00023316"/>
    </source>
</evidence>
<dbReference type="GO" id="GO:0005524">
    <property type="term" value="F:ATP binding"/>
    <property type="evidence" value="ECO:0007669"/>
    <property type="project" value="UniProtKB-UniRule"/>
</dbReference>
<comment type="pathway">
    <text evidence="10 11">Cell wall biogenesis; peptidoglycan biosynthesis.</text>
</comment>
<keyword evidence="9 10" id="KW-0961">Cell wall biogenesis/degradation</keyword>
<dbReference type="InterPro" id="IPR035911">
    <property type="entry name" value="MurE/MurF_N"/>
</dbReference>
<dbReference type="GO" id="GO:0071555">
    <property type="term" value="P:cell wall organization"/>
    <property type="evidence" value="ECO:0007669"/>
    <property type="project" value="UniProtKB-KW"/>
</dbReference>
<comment type="function">
    <text evidence="10 11">Involved in cell wall formation. Catalyzes the final step in the synthesis of UDP-N-acetylmuramoyl-pentapeptide, the precursor of murein.</text>
</comment>
<evidence type="ECO:0000313" key="15">
    <source>
        <dbReference type="EMBL" id="PCJ40662.1"/>
    </source>
</evidence>
<keyword evidence="3 10" id="KW-0132">Cell division</keyword>
<evidence type="ECO:0000259" key="12">
    <source>
        <dbReference type="Pfam" id="PF01225"/>
    </source>
</evidence>
<sequence>MRLQEIQLLTGGQLHGADAAFNSVSIDTRSLQAEDLFIAISGENFNGNNFVNAAAEKQAVAAITTEKVEAALPTLQVADSRIALGKLGACNRELSQARVIALTGSQGKTTVKEMTASILTHCGEVLKTKGNLNNDFGVPLTLIKLEAKHQFAVIELGANAPGEISYITALTKPHIVHITNIAPTHLEGFGNLDGVARAKGEIWEGLTDDGIAVLNLDDAYGGQWMERLKGENFVSISALGKANADFKVSDLRFDDAMCSSFSLNSPQGSIEINLSLPGQHNVANALAAAALSMQVGAELSQVKQGLESMQPVEGRMQTQAGLNNSILIDDSYNASPSSFQAAIDVLAEHEGITIIAMGEMGELGADADQAHTELGIYARDKGIDYLLGVGSLSECSLTGFAGEGKVFSDLEALAQHLTPMLNQQVKVLIKGSRSAGMDKLVQRLKPQGG</sequence>
<comment type="subcellular location">
    <subcellularLocation>
        <location evidence="10 11">Cytoplasm</location>
    </subcellularLocation>
</comment>
<evidence type="ECO:0000259" key="13">
    <source>
        <dbReference type="Pfam" id="PF02875"/>
    </source>
</evidence>
<keyword evidence="7 10" id="KW-0573">Peptidoglycan synthesis</keyword>
<dbReference type="NCBIfam" id="TIGR01143">
    <property type="entry name" value="murF"/>
    <property type="match status" value="1"/>
</dbReference>
<dbReference type="PANTHER" id="PTHR43024:SF1">
    <property type="entry name" value="UDP-N-ACETYLMURAMOYL-TRIPEPTIDE--D-ALANYL-D-ALANINE LIGASE"/>
    <property type="match status" value="1"/>
</dbReference>
<evidence type="ECO:0000256" key="8">
    <source>
        <dbReference type="ARBA" id="ARBA00023306"/>
    </source>
</evidence>
<organism evidence="15 16">
    <name type="scientific">SAR86 cluster bacterium</name>
    <dbReference type="NCBI Taxonomy" id="2030880"/>
    <lineage>
        <taxon>Bacteria</taxon>
        <taxon>Pseudomonadati</taxon>
        <taxon>Pseudomonadota</taxon>
        <taxon>Gammaproteobacteria</taxon>
        <taxon>SAR86 cluster</taxon>
    </lineage>
</organism>
<proteinExistence type="inferred from homology"/>
<evidence type="ECO:0000256" key="11">
    <source>
        <dbReference type="RuleBase" id="RU004136"/>
    </source>
</evidence>
<accession>A0A2A5CA26</accession>
<dbReference type="InterPro" id="IPR051046">
    <property type="entry name" value="MurCDEF_CellWall_CoF430Synth"/>
</dbReference>
<evidence type="ECO:0000256" key="5">
    <source>
        <dbReference type="ARBA" id="ARBA00022840"/>
    </source>
</evidence>
<evidence type="ECO:0000256" key="1">
    <source>
        <dbReference type="ARBA" id="ARBA00022490"/>
    </source>
</evidence>
<dbReference type="InterPro" id="IPR000713">
    <property type="entry name" value="Mur_ligase_N"/>
</dbReference>
<comment type="caution">
    <text evidence="15">The sequence shown here is derived from an EMBL/GenBank/DDBJ whole genome shotgun (WGS) entry which is preliminary data.</text>
</comment>
<dbReference type="PANTHER" id="PTHR43024">
    <property type="entry name" value="UDP-N-ACETYLMURAMOYL-TRIPEPTIDE--D-ALANYL-D-ALANINE LIGASE"/>
    <property type="match status" value="1"/>
</dbReference>
<dbReference type="InterPro" id="IPR004101">
    <property type="entry name" value="Mur_ligase_C"/>
</dbReference>
<keyword evidence="6 10" id="KW-0133">Cell shape</keyword>
<dbReference type="SUPFAM" id="SSF53244">
    <property type="entry name" value="MurD-like peptide ligases, peptide-binding domain"/>
    <property type="match status" value="1"/>
</dbReference>
<dbReference type="Pfam" id="PF01225">
    <property type="entry name" value="Mur_ligase"/>
    <property type="match status" value="1"/>
</dbReference>
<evidence type="ECO:0000256" key="3">
    <source>
        <dbReference type="ARBA" id="ARBA00022618"/>
    </source>
</evidence>
<dbReference type="Gene3D" id="3.40.1190.10">
    <property type="entry name" value="Mur-like, catalytic domain"/>
    <property type="match status" value="1"/>
</dbReference>
<evidence type="ECO:0000256" key="6">
    <source>
        <dbReference type="ARBA" id="ARBA00022960"/>
    </source>
</evidence>
<dbReference type="GO" id="GO:0047480">
    <property type="term" value="F:UDP-N-acetylmuramoyl-tripeptide-D-alanyl-D-alanine ligase activity"/>
    <property type="evidence" value="ECO:0007669"/>
    <property type="project" value="UniProtKB-UniRule"/>
</dbReference>
<keyword evidence="1 10" id="KW-0963">Cytoplasm</keyword>
<dbReference type="Gene3D" id="3.90.190.20">
    <property type="entry name" value="Mur ligase, C-terminal domain"/>
    <property type="match status" value="1"/>
</dbReference>
<dbReference type="InterPro" id="IPR013221">
    <property type="entry name" value="Mur_ligase_cen"/>
</dbReference>
<dbReference type="SUPFAM" id="SSF63418">
    <property type="entry name" value="MurE/MurF N-terminal domain"/>
    <property type="match status" value="1"/>
</dbReference>
<dbReference type="InterPro" id="IPR036615">
    <property type="entry name" value="Mur_ligase_C_dom_sf"/>
</dbReference>
<dbReference type="Pfam" id="PF02875">
    <property type="entry name" value="Mur_ligase_C"/>
    <property type="match status" value="1"/>
</dbReference>
<evidence type="ECO:0000256" key="7">
    <source>
        <dbReference type="ARBA" id="ARBA00022984"/>
    </source>
</evidence>
<evidence type="ECO:0000259" key="14">
    <source>
        <dbReference type="Pfam" id="PF08245"/>
    </source>
</evidence>
<keyword evidence="8 10" id="KW-0131">Cell cycle</keyword>